<evidence type="ECO:0000256" key="4">
    <source>
        <dbReference type="ARBA" id="ARBA00023004"/>
    </source>
</evidence>
<proteinExistence type="predicted"/>
<evidence type="ECO:0000313" key="9">
    <source>
        <dbReference type="Proteomes" id="UP000178323"/>
    </source>
</evidence>
<organism evidence="8 9">
    <name type="scientific">Candidatus Falkowbacteria bacterium RBG_13_39_14</name>
    <dbReference type="NCBI Taxonomy" id="1797985"/>
    <lineage>
        <taxon>Bacteria</taxon>
        <taxon>Candidatus Falkowiibacteriota</taxon>
    </lineage>
</organism>
<gene>
    <name evidence="8" type="ORF">A2Y83_03225</name>
</gene>
<dbReference type="Pfam" id="PF13370">
    <property type="entry name" value="Fer4_13"/>
    <property type="match status" value="1"/>
</dbReference>
<evidence type="ECO:0000259" key="7">
    <source>
        <dbReference type="PROSITE" id="PS51379"/>
    </source>
</evidence>
<evidence type="ECO:0000256" key="1">
    <source>
        <dbReference type="ARBA" id="ARBA00022448"/>
    </source>
</evidence>
<accession>A0A1F5S5N5</accession>
<keyword evidence="1 6" id="KW-0813">Transport</keyword>
<dbReference type="InterPro" id="IPR001080">
    <property type="entry name" value="3Fe4S_ferredoxin"/>
</dbReference>
<keyword evidence="4 6" id="KW-0408">Iron</keyword>
<evidence type="ECO:0000313" key="8">
    <source>
        <dbReference type="EMBL" id="OGF21997.1"/>
    </source>
</evidence>
<comment type="caution">
    <text evidence="8">The sequence shown here is derived from an EMBL/GenBank/DDBJ whole genome shotgun (WGS) entry which is preliminary data.</text>
</comment>
<dbReference type="PROSITE" id="PS51379">
    <property type="entry name" value="4FE4S_FER_2"/>
    <property type="match status" value="1"/>
</dbReference>
<dbReference type="Proteomes" id="UP000178323">
    <property type="component" value="Unassembled WGS sequence"/>
</dbReference>
<dbReference type="EMBL" id="MFFS01000044">
    <property type="protein sequence ID" value="OGF21997.1"/>
    <property type="molecule type" value="Genomic_DNA"/>
</dbReference>
<reference evidence="8 9" key="1">
    <citation type="journal article" date="2016" name="Nat. Commun.">
        <title>Thousands of microbial genomes shed light on interconnected biogeochemical processes in an aquifer system.</title>
        <authorList>
            <person name="Anantharaman K."/>
            <person name="Brown C.T."/>
            <person name="Hug L.A."/>
            <person name="Sharon I."/>
            <person name="Castelle C.J."/>
            <person name="Probst A.J."/>
            <person name="Thomas B.C."/>
            <person name="Singh A."/>
            <person name="Wilkins M.J."/>
            <person name="Karaoz U."/>
            <person name="Brodie E.L."/>
            <person name="Williams K.H."/>
            <person name="Hubbard S.S."/>
            <person name="Banfield J.F."/>
        </authorList>
    </citation>
    <scope>NUCLEOTIDE SEQUENCE [LARGE SCALE GENOMIC DNA]</scope>
</reference>
<keyword evidence="3 6" id="KW-0249">Electron transport</keyword>
<dbReference type="SUPFAM" id="SSF54862">
    <property type="entry name" value="4Fe-4S ferredoxins"/>
    <property type="match status" value="1"/>
</dbReference>
<dbReference type="AlphaFoldDB" id="A0A1F5S5N5"/>
<evidence type="ECO:0000256" key="2">
    <source>
        <dbReference type="ARBA" id="ARBA00022723"/>
    </source>
</evidence>
<dbReference type="GO" id="GO:0009055">
    <property type="term" value="F:electron transfer activity"/>
    <property type="evidence" value="ECO:0007669"/>
    <property type="project" value="UniProtKB-UniRule"/>
</dbReference>
<name>A0A1F5S5N5_9BACT</name>
<dbReference type="GO" id="GO:0005506">
    <property type="term" value="F:iron ion binding"/>
    <property type="evidence" value="ECO:0007669"/>
    <property type="project" value="UniProtKB-UniRule"/>
</dbReference>
<evidence type="ECO:0000256" key="6">
    <source>
        <dbReference type="RuleBase" id="RU368020"/>
    </source>
</evidence>
<feature type="domain" description="4Fe-4S ferredoxin-type" evidence="7">
    <location>
        <begin position="1"/>
        <end position="29"/>
    </location>
</feature>
<dbReference type="InterPro" id="IPR051269">
    <property type="entry name" value="Fe-S_cluster_ET"/>
</dbReference>
<evidence type="ECO:0000256" key="5">
    <source>
        <dbReference type="ARBA" id="ARBA00023014"/>
    </source>
</evidence>
<dbReference type="InterPro" id="IPR017896">
    <property type="entry name" value="4Fe4S_Fe-S-bd"/>
</dbReference>
<comment type="function">
    <text evidence="6">Ferredoxins are iron-sulfur proteins that transfer electrons in a wide variety of metabolic reactions.</text>
</comment>
<dbReference type="PROSITE" id="PS00198">
    <property type="entry name" value="4FE4S_FER_1"/>
    <property type="match status" value="1"/>
</dbReference>
<dbReference type="Gene3D" id="3.30.70.20">
    <property type="match status" value="1"/>
</dbReference>
<dbReference type="PRINTS" id="PR00352">
    <property type="entry name" value="3FE4SFRDOXIN"/>
</dbReference>
<evidence type="ECO:0000256" key="3">
    <source>
        <dbReference type="ARBA" id="ARBA00022982"/>
    </source>
</evidence>
<dbReference type="PANTHER" id="PTHR36923">
    <property type="entry name" value="FERREDOXIN"/>
    <property type="match status" value="1"/>
</dbReference>
<keyword evidence="5 6" id="KW-0411">Iron-sulfur</keyword>
<dbReference type="InterPro" id="IPR017900">
    <property type="entry name" value="4Fe4S_Fe_S_CS"/>
</dbReference>
<protein>
    <recommendedName>
        <fullName evidence="6">Ferredoxin</fullName>
    </recommendedName>
</protein>
<sequence>MKLSIDKNACVQCGTCKAVCPEVFDLDEEGKAYALESADLEKFGEKAKEAAEMCPAQAIKIGE</sequence>
<keyword evidence="2 6" id="KW-0479">Metal-binding</keyword>
<dbReference type="STRING" id="1797985.A2Y83_03225"/>
<dbReference type="PANTHER" id="PTHR36923:SF3">
    <property type="entry name" value="FERREDOXIN"/>
    <property type="match status" value="1"/>
</dbReference>
<dbReference type="GO" id="GO:0051536">
    <property type="term" value="F:iron-sulfur cluster binding"/>
    <property type="evidence" value="ECO:0007669"/>
    <property type="project" value="UniProtKB-KW"/>
</dbReference>